<dbReference type="InterPro" id="IPR050567">
    <property type="entry name" value="Mitochondrial_Carrier"/>
</dbReference>
<evidence type="ECO:0000313" key="12">
    <source>
        <dbReference type="Proteomes" id="UP001158576"/>
    </source>
</evidence>
<reference evidence="11 12" key="1">
    <citation type="submission" date="2021-04" db="EMBL/GenBank/DDBJ databases">
        <authorList>
            <person name="Bliznina A."/>
        </authorList>
    </citation>
    <scope>NUCLEOTIDE SEQUENCE [LARGE SCALE GENOMIC DNA]</scope>
</reference>
<evidence type="ECO:0000256" key="4">
    <source>
        <dbReference type="ARBA" id="ARBA00022692"/>
    </source>
</evidence>
<evidence type="ECO:0000256" key="8">
    <source>
        <dbReference type="ARBA" id="ARBA00023136"/>
    </source>
</evidence>
<dbReference type="Pfam" id="PF00153">
    <property type="entry name" value="Mito_carr"/>
    <property type="match status" value="3"/>
</dbReference>
<evidence type="ECO:0000256" key="6">
    <source>
        <dbReference type="ARBA" id="ARBA00022989"/>
    </source>
</evidence>
<dbReference type="EMBL" id="OU015569">
    <property type="protein sequence ID" value="CAG5095538.1"/>
    <property type="molecule type" value="Genomic_DNA"/>
</dbReference>
<dbReference type="PROSITE" id="PS50920">
    <property type="entry name" value="SOLCAR"/>
    <property type="match status" value="3"/>
</dbReference>
<keyword evidence="3 10" id="KW-0813">Transport</keyword>
<evidence type="ECO:0000256" key="7">
    <source>
        <dbReference type="ARBA" id="ARBA00023128"/>
    </source>
</evidence>
<comment type="similarity">
    <text evidence="2 10">Belongs to the mitochondrial carrier (TC 2.A.29) family.</text>
</comment>
<evidence type="ECO:0000313" key="11">
    <source>
        <dbReference type="EMBL" id="CAG5095538.1"/>
    </source>
</evidence>
<organism evidence="11 12">
    <name type="scientific">Oikopleura dioica</name>
    <name type="common">Tunicate</name>
    <dbReference type="NCBI Taxonomy" id="34765"/>
    <lineage>
        <taxon>Eukaryota</taxon>
        <taxon>Metazoa</taxon>
        <taxon>Chordata</taxon>
        <taxon>Tunicata</taxon>
        <taxon>Appendicularia</taxon>
        <taxon>Copelata</taxon>
        <taxon>Oikopleuridae</taxon>
        <taxon>Oikopleura</taxon>
    </lineage>
</organism>
<dbReference type="Gene3D" id="1.50.40.10">
    <property type="entry name" value="Mitochondrial carrier domain"/>
    <property type="match status" value="1"/>
</dbReference>
<dbReference type="Proteomes" id="UP001158576">
    <property type="component" value="Chromosome XSR"/>
</dbReference>
<evidence type="ECO:0000256" key="1">
    <source>
        <dbReference type="ARBA" id="ARBA00004225"/>
    </source>
</evidence>
<keyword evidence="8 9" id="KW-0472">Membrane</keyword>
<dbReference type="InterPro" id="IPR023395">
    <property type="entry name" value="MCP_dom_sf"/>
</dbReference>
<comment type="subcellular location">
    <subcellularLocation>
        <location evidence="1">Mitochondrion membrane</location>
        <topology evidence="1">Multi-pass membrane protein</topology>
    </subcellularLocation>
</comment>
<sequence>MKEIAVNCGAGAAAGLSAVFIGYPLDTLKVRMQCSDAKISMSSCAKDLFAEQGFKGFFRGLSTPATLATPVTSLAFTGKTLARAVFFPRGIEKGAYGQVSTCAAFGGLLATAVSCPGERIKCVLQVNSHLRRPRDALFFLTRSYGFMGLYKGWTFTALRDVPGYTAFFLSYRYLRDELDEKIGYIPSICVAGGVCGCLYWTAGFPGDVLKSRYQTDLSGQYRSLGECARATLSGGIRSVYRGFTPTVLRAFPSNIVAMLVYEYVKLRFL</sequence>
<protein>
    <submittedName>
        <fullName evidence="11">Oidioi.mRNA.OKI2018_I69.XSR.g14229.t1.cds</fullName>
    </submittedName>
</protein>
<proteinExistence type="inferred from homology"/>
<evidence type="ECO:0000256" key="10">
    <source>
        <dbReference type="RuleBase" id="RU000488"/>
    </source>
</evidence>
<keyword evidence="7" id="KW-0496">Mitochondrion</keyword>
<keyword evidence="6" id="KW-1133">Transmembrane helix</keyword>
<keyword evidence="4 9" id="KW-0812">Transmembrane</keyword>
<evidence type="ECO:0000256" key="3">
    <source>
        <dbReference type="ARBA" id="ARBA00022448"/>
    </source>
</evidence>
<evidence type="ECO:0000256" key="5">
    <source>
        <dbReference type="ARBA" id="ARBA00022737"/>
    </source>
</evidence>
<feature type="repeat" description="Solcar" evidence="9">
    <location>
        <begin position="2"/>
        <end position="85"/>
    </location>
</feature>
<feature type="repeat" description="Solcar" evidence="9">
    <location>
        <begin position="98"/>
        <end position="177"/>
    </location>
</feature>
<feature type="repeat" description="Solcar" evidence="9">
    <location>
        <begin position="183"/>
        <end position="267"/>
    </location>
</feature>
<keyword evidence="5" id="KW-0677">Repeat</keyword>
<evidence type="ECO:0000256" key="2">
    <source>
        <dbReference type="ARBA" id="ARBA00006375"/>
    </source>
</evidence>
<dbReference type="SUPFAM" id="SSF103506">
    <property type="entry name" value="Mitochondrial carrier"/>
    <property type="match status" value="1"/>
</dbReference>
<keyword evidence="12" id="KW-1185">Reference proteome</keyword>
<gene>
    <name evidence="11" type="ORF">OKIOD_LOCUS5787</name>
</gene>
<accession>A0ABN7SE48</accession>
<dbReference type="PANTHER" id="PTHR45624">
    <property type="entry name" value="MITOCHONDRIAL BASIC AMINO ACIDS TRANSPORTER-RELATED"/>
    <property type="match status" value="1"/>
</dbReference>
<dbReference type="InterPro" id="IPR018108">
    <property type="entry name" value="MCP_transmembrane"/>
</dbReference>
<evidence type="ECO:0000256" key="9">
    <source>
        <dbReference type="PROSITE-ProRule" id="PRU00282"/>
    </source>
</evidence>
<name>A0ABN7SE48_OIKDI</name>